<evidence type="ECO:0000313" key="1">
    <source>
        <dbReference type="EMBL" id="KAK7912512.1"/>
    </source>
</evidence>
<organism evidence="1 2">
    <name type="scientific">Mugilogobius chulae</name>
    <name type="common">yellowstripe goby</name>
    <dbReference type="NCBI Taxonomy" id="88201"/>
    <lineage>
        <taxon>Eukaryota</taxon>
        <taxon>Metazoa</taxon>
        <taxon>Chordata</taxon>
        <taxon>Craniata</taxon>
        <taxon>Vertebrata</taxon>
        <taxon>Euteleostomi</taxon>
        <taxon>Actinopterygii</taxon>
        <taxon>Neopterygii</taxon>
        <taxon>Teleostei</taxon>
        <taxon>Neoteleostei</taxon>
        <taxon>Acanthomorphata</taxon>
        <taxon>Gobiaria</taxon>
        <taxon>Gobiiformes</taxon>
        <taxon>Gobioidei</taxon>
        <taxon>Gobiidae</taxon>
        <taxon>Gobionellinae</taxon>
        <taxon>Mugilogobius</taxon>
    </lineage>
</organism>
<evidence type="ECO:0000313" key="2">
    <source>
        <dbReference type="Proteomes" id="UP001460270"/>
    </source>
</evidence>
<sequence length="104" mass="11885">MLVVEQMKRGEECAPEHSAHLSDPGSAVQVWASADVQCPDVLLSCENLAATESSISIISPPQACPHTDTHKDHSRQMTVTQRQHRWMTTHHLYHRWSKGFWEKR</sequence>
<accession>A0AAW0P719</accession>
<dbReference type="EMBL" id="JBBPFD010000009">
    <property type="protein sequence ID" value="KAK7912512.1"/>
    <property type="molecule type" value="Genomic_DNA"/>
</dbReference>
<proteinExistence type="predicted"/>
<dbReference type="Proteomes" id="UP001460270">
    <property type="component" value="Unassembled WGS sequence"/>
</dbReference>
<gene>
    <name evidence="1" type="ORF">WMY93_012723</name>
</gene>
<dbReference type="AlphaFoldDB" id="A0AAW0P719"/>
<reference evidence="2" key="1">
    <citation type="submission" date="2024-04" db="EMBL/GenBank/DDBJ databases">
        <title>Salinicola lusitanus LLJ914,a marine bacterium isolated from the Okinawa Trough.</title>
        <authorList>
            <person name="Li J."/>
        </authorList>
    </citation>
    <scope>NUCLEOTIDE SEQUENCE [LARGE SCALE GENOMIC DNA]</scope>
</reference>
<keyword evidence="2" id="KW-1185">Reference proteome</keyword>
<name>A0AAW0P719_9GOBI</name>
<protein>
    <submittedName>
        <fullName evidence="1">Uncharacterized protein</fullName>
    </submittedName>
</protein>
<comment type="caution">
    <text evidence="1">The sequence shown here is derived from an EMBL/GenBank/DDBJ whole genome shotgun (WGS) entry which is preliminary data.</text>
</comment>